<evidence type="ECO:0000256" key="1">
    <source>
        <dbReference type="ARBA" id="ARBA00022801"/>
    </source>
</evidence>
<name>A0A4Y9SCS4_9BURK</name>
<comment type="caution">
    <text evidence="3">The sequence shown here is derived from an EMBL/GenBank/DDBJ whole genome shotgun (WGS) entry which is preliminary data.</text>
</comment>
<keyword evidence="4" id="KW-1185">Reference proteome</keyword>
<reference evidence="3 4" key="1">
    <citation type="submission" date="2019-03" db="EMBL/GenBank/DDBJ databases">
        <title>Draft Genome Sequence of Duganella callidus sp. nov., a Novel Duganella Species Isolated from Cultivated Soil.</title>
        <authorList>
            <person name="Raths R."/>
            <person name="Peta V."/>
            <person name="Bucking H."/>
        </authorList>
    </citation>
    <scope>NUCLEOTIDE SEQUENCE [LARGE SCALE GENOMIC DNA]</scope>
    <source>
        <strain evidence="3 4">DN04</strain>
    </source>
</reference>
<keyword evidence="1" id="KW-0378">Hydrolase</keyword>
<dbReference type="PANTHER" id="PTHR43540">
    <property type="entry name" value="PEROXYUREIDOACRYLATE/UREIDOACRYLATE AMIDOHYDROLASE-RELATED"/>
    <property type="match status" value="1"/>
</dbReference>
<dbReference type="Proteomes" id="UP000297729">
    <property type="component" value="Unassembled WGS sequence"/>
</dbReference>
<dbReference type="AlphaFoldDB" id="A0A4Y9SCS4"/>
<dbReference type="SUPFAM" id="SSF52499">
    <property type="entry name" value="Isochorismatase-like hydrolases"/>
    <property type="match status" value="1"/>
</dbReference>
<accession>A0A4Y9SCS4</accession>
<organism evidence="3 4">
    <name type="scientific">Duganella callida</name>
    <dbReference type="NCBI Taxonomy" id="2561932"/>
    <lineage>
        <taxon>Bacteria</taxon>
        <taxon>Pseudomonadati</taxon>
        <taxon>Pseudomonadota</taxon>
        <taxon>Betaproteobacteria</taxon>
        <taxon>Burkholderiales</taxon>
        <taxon>Oxalobacteraceae</taxon>
        <taxon>Telluria group</taxon>
        <taxon>Duganella</taxon>
    </lineage>
</organism>
<protein>
    <submittedName>
        <fullName evidence="3">Isochorismatase family protein</fullName>
    </submittedName>
</protein>
<dbReference type="Gene3D" id="3.40.50.850">
    <property type="entry name" value="Isochorismatase-like"/>
    <property type="match status" value="1"/>
</dbReference>
<sequence>MSPSTHSSRENSMRRALIVIDVQNEYVTGQMPIEYPPLDVSLPNIALAMDAAQAAGIPVVVVQHDLPPAAPVFAIGSKNWELHPVVAERPATHRINKNMASVFTGTDLADWLAANRIDTLTIVGYMTHNCNAATIYEAAHRGFNVEVLSDATGALPYQNAAGKVTAEEMHRVFSTVFHSNFAAVVGTRDWIAAAEAGREIGRDNLFLSNQRARGLA</sequence>
<feature type="domain" description="Isochorismatase-like" evidence="2">
    <location>
        <begin position="16"/>
        <end position="157"/>
    </location>
</feature>
<proteinExistence type="predicted"/>
<evidence type="ECO:0000313" key="3">
    <source>
        <dbReference type="EMBL" id="TFW18514.1"/>
    </source>
</evidence>
<evidence type="ECO:0000259" key="2">
    <source>
        <dbReference type="Pfam" id="PF00857"/>
    </source>
</evidence>
<dbReference type="InterPro" id="IPR036380">
    <property type="entry name" value="Isochorismatase-like_sf"/>
</dbReference>
<dbReference type="InterPro" id="IPR000868">
    <property type="entry name" value="Isochorismatase-like_dom"/>
</dbReference>
<dbReference type="EMBL" id="SPVG01000182">
    <property type="protein sequence ID" value="TFW18514.1"/>
    <property type="molecule type" value="Genomic_DNA"/>
</dbReference>
<dbReference type="OrthoDB" id="5360912at2"/>
<evidence type="ECO:0000313" key="4">
    <source>
        <dbReference type="Proteomes" id="UP000297729"/>
    </source>
</evidence>
<gene>
    <name evidence="3" type="ORF">E4L98_18270</name>
</gene>
<dbReference type="PANTHER" id="PTHR43540:SF6">
    <property type="entry name" value="ISOCHORISMATASE-LIKE DOMAIN-CONTAINING PROTEIN"/>
    <property type="match status" value="1"/>
</dbReference>
<dbReference type="GO" id="GO:0016787">
    <property type="term" value="F:hydrolase activity"/>
    <property type="evidence" value="ECO:0007669"/>
    <property type="project" value="UniProtKB-KW"/>
</dbReference>
<dbReference type="Pfam" id="PF00857">
    <property type="entry name" value="Isochorismatase"/>
    <property type="match status" value="1"/>
</dbReference>
<dbReference type="InterPro" id="IPR050272">
    <property type="entry name" value="Isochorismatase-like_hydrls"/>
</dbReference>